<gene>
    <name evidence="5" type="ORF">ACFOSS_05810</name>
</gene>
<sequence length="256" mass="27783">MSQDYVRKARPARPKRKPASRPGRQPARAPFPVFRAVLALVLLIGFGVFLYILKGSAGEPKPEPAAAPQAKPIPIEDQRPAKEKFDYMTLLENKEVNVELPSGAEPTDFSVDPEQQKRLLAQAEAEKKKLEQARLKAQQQSGAAVLPQSDAERAAALLAGQPVSEQPTATPAASTAPAGRGYLMQCGAFRTNDQAASMKLRLAFQGHSAQVQQGQVNGSTWYKVILGPFASKAEAESQRAAMKAKHLVDNCTIWMK</sequence>
<dbReference type="Gene3D" id="3.30.70.1070">
    <property type="entry name" value="Sporulation related repeat"/>
    <property type="match status" value="1"/>
</dbReference>
<protein>
    <submittedName>
        <fullName evidence="5">SPOR domain-containing protein</fullName>
    </submittedName>
</protein>
<evidence type="ECO:0000256" key="1">
    <source>
        <dbReference type="SAM" id="Coils"/>
    </source>
</evidence>
<feature type="domain" description="SPOR" evidence="4">
    <location>
        <begin position="176"/>
        <end position="256"/>
    </location>
</feature>
<keyword evidence="3" id="KW-0812">Transmembrane</keyword>
<comment type="caution">
    <text evidence="5">The sequence shown here is derived from an EMBL/GenBank/DDBJ whole genome shotgun (WGS) entry which is preliminary data.</text>
</comment>
<dbReference type="SUPFAM" id="SSF110997">
    <property type="entry name" value="Sporulation related repeat"/>
    <property type="match status" value="1"/>
</dbReference>
<keyword evidence="3" id="KW-0472">Membrane</keyword>
<evidence type="ECO:0000313" key="5">
    <source>
        <dbReference type="EMBL" id="MFC3912980.1"/>
    </source>
</evidence>
<dbReference type="InterPro" id="IPR007730">
    <property type="entry name" value="SPOR-like_dom"/>
</dbReference>
<feature type="region of interest" description="Disordered" evidence="2">
    <location>
        <begin position="1"/>
        <end position="27"/>
    </location>
</feature>
<dbReference type="InterPro" id="IPR036680">
    <property type="entry name" value="SPOR-like_sf"/>
</dbReference>
<reference evidence="6" key="1">
    <citation type="journal article" date="2019" name="Int. J. Syst. Evol. Microbiol.">
        <title>The Global Catalogue of Microorganisms (GCM) 10K type strain sequencing project: providing services to taxonomists for standard genome sequencing and annotation.</title>
        <authorList>
            <consortium name="The Broad Institute Genomics Platform"/>
            <consortium name="The Broad Institute Genome Sequencing Center for Infectious Disease"/>
            <person name="Wu L."/>
            <person name="Ma J."/>
        </authorList>
    </citation>
    <scope>NUCLEOTIDE SEQUENCE [LARGE SCALE GENOMIC DNA]</scope>
    <source>
        <strain evidence="6">CCUG 54939</strain>
    </source>
</reference>
<accession>A0ABV8CLV5</accession>
<keyword evidence="3" id="KW-1133">Transmembrane helix</keyword>
<feature type="compositionally biased region" description="Basic residues" evidence="2">
    <location>
        <begin position="8"/>
        <end position="19"/>
    </location>
</feature>
<organism evidence="5 6">
    <name type="scientific">Pseudaeromonas sharmana</name>
    <dbReference type="NCBI Taxonomy" id="328412"/>
    <lineage>
        <taxon>Bacteria</taxon>
        <taxon>Pseudomonadati</taxon>
        <taxon>Pseudomonadota</taxon>
        <taxon>Gammaproteobacteria</taxon>
        <taxon>Aeromonadales</taxon>
        <taxon>Aeromonadaceae</taxon>
        <taxon>Pseudaeromonas</taxon>
    </lineage>
</organism>
<name>A0ABV8CLV5_9GAMM</name>
<dbReference type="Pfam" id="PF05036">
    <property type="entry name" value="SPOR"/>
    <property type="match status" value="1"/>
</dbReference>
<feature type="coiled-coil region" evidence="1">
    <location>
        <begin position="113"/>
        <end position="143"/>
    </location>
</feature>
<evidence type="ECO:0000256" key="3">
    <source>
        <dbReference type="SAM" id="Phobius"/>
    </source>
</evidence>
<evidence type="ECO:0000256" key="2">
    <source>
        <dbReference type="SAM" id="MobiDB-lite"/>
    </source>
</evidence>
<proteinExistence type="predicted"/>
<dbReference type="EMBL" id="JBHSAF010000003">
    <property type="protein sequence ID" value="MFC3912980.1"/>
    <property type="molecule type" value="Genomic_DNA"/>
</dbReference>
<dbReference type="Proteomes" id="UP001595692">
    <property type="component" value="Unassembled WGS sequence"/>
</dbReference>
<keyword evidence="6" id="KW-1185">Reference proteome</keyword>
<keyword evidence="1" id="KW-0175">Coiled coil</keyword>
<evidence type="ECO:0000259" key="4">
    <source>
        <dbReference type="PROSITE" id="PS51724"/>
    </source>
</evidence>
<dbReference type="PROSITE" id="PS51724">
    <property type="entry name" value="SPOR"/>
    <property type="match status" value="1"/>
</dbReference>
<dbReference type="PANTHER" id="PTHR38687">
    <property type="entry name" value="CELL DIVISION PROTEIN DEDD-RELATED"/>
    <property type="match status" value="1"/>
</dbReference>
<evidence type="ECO:0000313" key="6">
    <source>
        <dbReference type="Proteomes" id="UP001595692"/>
    </source>
</evidence>
<dbReference type="RefSeq" id="WP_377151197.1">
    <property type="nucleotide sequence ID" value="NZ_JBHSAF010000003.1"/>
</dbReference>
<feature type="transmembrane region" description="Helical" evidence="3">
    <location>
        <begin position="33"/>
        <end position="53"/>
    </location>
</feature>
<dbReference type="InterPro" id="IPR052521">
    <property type="entry name" value="Cell_div_SPOR-domain"/>
</dbReference>